<sequence>MARALCDSCGVEVSRYAVDSVCPTCFAARHTPPADLPAARLAPAVWMWSSPEASIALATRDLPTILRIYRRLNRLSQEKLANVLGYDKTYISMIETGRRTITDVSTRRHIARTLGLPAHALGVTDADDADFTAMLQFADSTIRLAEIARQSGRAVDAVNELWPLVARLEARAAAGHIERDSLALLARGRVALGVSLGTVLPEERLTAAARWTGKALLIAERLGDAAFLAHTLRMHGNELRKAGRVPAAVARLERAADLANDANGLGTALALLSRAAGALGDPERFDRAIGRYGDLLDQHPGGGMLFNPFTFREIELRGLMATGRTREAIRLVDPPQVDASPAAPQWHIIERVTAGHVLLEAGERSGAEEALTTALGAAEAHRLPHQIQRAVRAARAGQLDSVTTRGEATLTKLRDQLGAPALVAEGSGSHPVYPPLLEQDWLLRRLTDRNGVPPPMLAGWSRSRIKKDVLSTLCATCRHLP</sequence>
<reference evidence="2 3" key="1">
    <citation type="submission" date="2024-08" db="EMBL/GenBank/DDBJ databases">
        <title>Genome mining of Saccharopolyspora cebuensis PGLac3 from Nigerian medicinal plant.</title>
        <authorList>
            <person name="Ezeobiora C.E."/>
            <person name="Igbokwe N.H."/>
            <person name="Amin D.H."/>
            <person name="Mendie U.E."/>
        </authorList>
    </citation>
    <scope>NUCLEOTIDE SEQUENCE [LARGE SCALE GENOMIC DNA]</scope>
    <source>
        <strain evidence="2 3">PGLac3</strain>
    </source>
</reference>
<dbReference type="SMART" id="SM00530">
    <property type="entry name" value="HTH_XRE"/>
    <property type="match status" value="1"/>
</dbReference>
<dbReference type="RefSeq" id="WP_345364483.1">
    <property type="nucleotide sequence ID" value="NZ_BAABII010000012.1"/>
</dbReference>
<accession>A0ABV4CI05</accession>
<dbReference type="Proteomes" id="UP001564626">
    <property type="component" value="Unassembled WGS sequence"/>
</dbReference>
<comment type="caution">
    <text evidence="2">The sequence shown here is derived from an EMBL/GenBank/DDBJ whole genome shotgun (WGS) entry which is preliminary data.</text>
</comment>
<feature type="domain" description="HTH cro/C1-type" evidence="1">
    <location>
        <begin position="66"/>
        <end position="121"/>
    </location>
</feature>
<organism evidence="2 3">
    <name type="scientific">Saccharopolyspora cebuensis</name>
    <dbReference type="NCBI Taxonomy" id="418759"/>
    <lineage>
        <taxon>Bacteria</taxon>
        <taxon>Bacillati</taxon>
        <taxon>Actinomycetota</taxon>
        <taxon>Actinomycetes</taxon>
        <taxon>Pseudonocardiales</taxon>
        <taxon>Pseudonocardiaceae</taxon>
        <taxon>Saccharopolyspora</taxon>
    </lineage>
</organism>
<evidence type="ECO:0000313" key="3">
    <source>
        <dbReference type="Proteomes" id="UP001564626"/>
    </source>
</evidence>
<dbReference type="PROSITE" id="PS50943">
    <property type="entry name" value="HTH_CROC1"/>
    <property type="match status" value="1"/>
</dbReference>
<gene>
    <name evidence="2" type="ORF">AB8O55_12125</name>
</gene>
<dbReference type="CDD" id="cd00093">
    <property type="entry name" value="HTH_XRE"/>
    <property type="match status" value="1"/>
</dbReference>
<dbReference type="SUPFAM" id="SSF47413">
    <property type="entry name" value="lambda repressor-like DNA-binding domains"/>
    <property type="match status" value="1"/>
</dbReference>
<proteinExistence type="predicted"/>
<dbReference type="InterPro" id="IPR010982">
    <property type="entry name" value="Lambda_DNA-bd_dom_sf"/>
</dbReference>
<dbReference type="Gene3D" id="1.10.260.40">
    <property type="entry name" value="lambda repressor-like DNA-binding domains"/>
    <property type="match status" value="1"/>
</dbReference>
<protein>
    <submittedName>
        <fullName evidence="2">Helix-turn-helix domain-containing protein</fullName>
    </submittedName>
</protein>
<evidence type="ECO:0000259" key="1">
    <source>
        <dbReference type="PROSITE" id="PS50943"/>
    </source>
</evidence>
<dbReference type="Pfam" id="PF13560">
    <property type="entry name" value="HTH_31"/>
    <property type="match status" value="1"/>
</dbReference>
<dbReference type="InterPro" id="IPR001387">
    <property type="entry name" value="Cro/C1-type_HTH"/>
</dbReference>
<name>A0ABV4CI05_9PSEU</name>
<dbReference type="EMBL" id="JBGEHV010000018">
    <property type="protein sequence ID" value="MEY8040143.1"/>
    <property type="molecule type" value="Genomic_DNA"/>
</dbReference>
<keyword evidence="3" id="KW-1185">Reference proteome</keyword>
<evidence type="ECO:0000313" key="2">
    <source>
        <dbReference type="EMBL" id="MEY8040143.1"/>
    </source>
</evidence>